<gene>
    <name evidence="1" type="ORF">SAMN05216268_101495</name>
</gene>
<dbReference type="RefSeq" id="WP_167390703.1">
    <property type="nucleotide sequence ID" value="NZ_FRBK01000001.1"/>
</dbReference>
<name>A0A9X8QN17_9ACTN</name>
<sequence>MRATAALDSGRYELVADAHRKAAERGAGQGLADDVGHLRQLLTRLDPGPGQIS</sequence>
<evidence type="ECO:0000313" key="1">
    <source>
        <dbReference type="EMBL" id="SHK83885.1"/>
    </source>
</evidence>
<proteinExistence type="predicted"/>
<reference evidence="2" key="1">
    <citation type="submission" date="2016-11" db="EMBL/GenBank/DDBJ databases">
        <authorList>
            <person name="Jaros S."/>
            <person name="Januszkiewicz K."/>
            <person name="Wedrychowicz H."/>
        </authorList>
    </citation>
    <scope>NUCLEOTIDE SEQUENCE [LARGE SCALE GENOMIC DNA]</scope>
    <source>
        <strain evidence="2">CGMCC 4.3555</strain>
    </source>
</reference>
<protein>
    <submittedName>
        <fullName evidence="1">Uncharacterized protein</fullName>
    </submittedName>
</protein>
<dbReference type="Proteomes" id="UP000184388">
    <property type="component" value="Unassembled WGS sequence"/>
</dbReference>
<evidence type="ECO:0000313" key="2">
    <source>
        <dbReference type="Proteomes" id="UP000184388"/>
    </source>
</evidence>
<organism evidence="1 2">
    <name type="scientific">Streptomyces yunnanensis</name>
    <dbReference type="NCBI Taxonomy" id="156453"/>
    <lineage>
        <taxon>Bacteria</taxon>
        <taxon>Bacillati</taxon>
        <taxon>Actinomycetota</taxon>
        <taxon>Actinomycetes</taxon>
        <taxon>Kitasatosporales</taxon>
        <taxon>Streptomycetaceae</taxon>
        <taxon>Streptomyces</taxon>
    </lineage>
</organism>
<comment type="caution">
    <text evidence="1">The sequence shown here is derived from an EMBL/GenBank/DDBJ whole genome shotgun (WGS) entry which is preliminary data.</text>
</comment>
<dbReference type="AlphaFoldDB" id="A0A9X8QN17"/>
<dbReference type="EMBL" id="FRBK01000001">
    <property type="protein sequence ID" value="SHK83885.1"/>
    <property type="molecule type" value="Genomic_DNA"/>
</dbReference>
<accession>A0A9X8QN17</accession>